<dbReference type="AlphaFoldDB" id="A0A3S0L0V5"/>
<accession>A0A3S0L0V5</accession>
<dbReference type="EMBL" id="RXNU01000005">
    <property type="protein sequence ID" value="RTR38716.1"/>
    <property type="molecule type" value="Genomic_DNA"/>
</dbReference>
<dbReference type="InterPro" id="IPR036280">
    <property type="entry name" value="Multihaem_cyt_sf"/>
</dbReference>
<dbReference type="RefSeq" id="WP_126520332.1">
    <property type="nucleotide sequence ID" value="NZ_RXNU01000005.1"/>
</dbReference>
<dbReference type="InterPro" id="IPR024673">
    <property type="entry name" value="Octahem_Cyt_c"/>
</dbReference>
<sequence>MSKTKVSGYIGLLALILALPVSAGKPVDNDGDGYKSSLDCNDNNSLVWELNSCGVCDVEPVNGCNASNPHSDLSWTDYPNACINCHDGGVGGSQYDEMFGSTHYQWTGDTPDMVNQGGTLQGKLTNAVNSYCINIEGDWPVCGSCHAGRGIKPGEGDTNANVDCLMCHNKDYALNRVRKPDGSMGPSDGTAQVDLDGYVQNIAAPGRTNCLKCHAYAGGGDGVKRGDISSALMANSDMHFDVHMNVAGANLECQDCHKFDSHRVIGKGSDLRPTDDIVRGAEVTCSSGTCHVGMDSGSGHASSGRRDEPDRHVARVSCQSCHIPTYAKDLGDPSHVPTEMHRDWRFHHDGTPADGVSGAGHPHADKLANQTPEMKFWNRKSDNYLLHDLGIVDPATGRYPTSRPMGDVSDGKLTPFKYKTATQPMTVADDRMIALDTFEYIKGSGNAVTSIEAGLTNMGYPVNEPYKWIETDTYQVINHGVNPASDVAACSQCHEETLDLTTDSKLDALGYRLKGPKEQVCAQCHDGSKNLPRTWDRMHNHVEKGSAGIGCNFCHDVERVERNLCDPCDSSCSIEYVDNISYPHQCN</sequence>
<evidence type="ECO:0000313" key="2">
    <source>
        <dbReference type="EMBL" id="RTR38716.1"/>
    </source>
</evidence>
<evidence type="ECO:0000313" key="3">
    <source>
        <dbReference type="Proteomes" id="UP000267448"/>
    </source>
</evidence>
<reference evidence="2 3" key="1">
    <citation type="submission" date="2018-12" db="EMBL/GenBank/DDBJ databases">
        <authorList>
            <person name="Yu L."/>
        </authorList>
    </citation>
    <scope>NUCLEOTIDE SEQUENCE [LARGE SCALE GENOMIC DNA]</scope>
    <source>
        <strain evidence="2 3">HAW-EB2</strain>
    </source>
</reference>
<keyword evidence="3" id="KW-1185">Reference proteome</keyword>
<feature type="chain" id="PRO_5018775037" evidence="1">
    <location>
        <begin position="24"/>
        <end position="587"/>
    </location>
</feature>
<proteinExistence type="predicted"/>
<comment type="caution">
    <text evidence="2">The sequence shown here is derived from an EMBL/GenBank/DDBJ whole genome shotgun (WGS) entry which is preliminary data.</text>
</comment>
<dbReference type="SUPFAM" id="SSF48695">
    <property type="entry name" value="Multiheme cytochromes"/>
    <property type="match status" value="2"/>
</dbReference>
<dbReference type="OrthoDB" id="9788513at2"/>
<name>A0A3S0L0V5_9GAMM</name>
<dbReference type="Pfam" id="PF11783">
    <property type="entry name" value="Cytochrome_cB"/>
    <property type="match status" value="1"/>
</dbReference>
<organism evidence="2 3">
    <name type="scientific">Shewanella canadensis</name>
    <dbReference type="NCBI Taxonomy" id="271096"/>
    <lineage>
        <taxon>Bacteria</taxon>
        <taxon>Pseudomonadati</taxon>
        <taxon>Pseudomonadota</taxon>
        <taxon>Gammaproteobacteria</taxon>
        <taxon>Alteromonadales</taxon>
        <taxon>Shewanellaceae</taxon>
        <taxon>Shewanella</taxon>
    </lineage>
</organism>
<keyword evidence="1" id="KW-0732">Signal</keyword>
<dbReference type="Gene3D" id="1.10.1130.10">
    <property type="entry name" value="Flavocytochrome C3, Chain A"/>
    <property type="match status" value="2"/>
</dbReference>
<dbReference type="Proteomes" id="UP000267448">
    <property type="component" value="Unassembled WGS sequence"/>
</dbReference>
<protein>
    <submittedName>
        <fullName evidence="2">Uncharacterized protein</fullName>
    </submittedName>
</protein>
<feature type="signal peptide" evidence="1">
    <location>
        <begin position="1"/>
        <end position="23"/>
    </location>
</feature>
<evidence type="ECO:0000256" key="1">
    <source>
        <dbReference type="SAM" id="SignalP"/>
    </source>
</evidence>
<gene>
    <name evidence="2" type="ORF">EKG38_11110</name>
</gene>